<dbReference type="InterPro" id="IPR004077">
    <property type="entry name" value="IL-1_rcpt_II-typ"/>
</dbReference>
<feature type="domain" description="Ig-like" evidence="23">
    <location>
        <begin position="43"/>
        <end position="147"/>
    </location>
</feature>
<dbReference type="OrthoDB" id="9881731at2759"/>
<dbReference type="Gene3D" id="2.60.40.10">
    <property type="entry name" value="Immunoglobulins"/>
    <property type="match status" value="3"/>
</dbReference>
<evidence type="ECO:0000313" key="24">
    <source>
        <dbReference type="Proteomes" id="UP000515202"/>
    </source>
</evidence>
<dbReference type="CTD" id="7850"/>
<proteinExistence type="inferred from homology"/>
<dbReference type="Proteomes" id="UP000515202">
    <property type="component" value="Unplaced"/>
</dbReference>
<dbReference type="GO" id="GO:0004910">
    <property type="term" value="F:interleukin-1, type II, blocking receptor activity"/>
    <property type="evidence" value="ECO:0007669"/>
    <property type="project" value="InterPro"/>
</dbReference>
<evidence type="ECO:0000256" key="21">
    <source>
        <dbReference type="ARBA" id="ARBA00079822"/>
    </source>
</evidence>
<keyword evidence="24" id="KW-1185">Reference proteome</keyword>
<dbReference type="InterPro" id="IPR007110">
    <property type="entry name" value="Ig-like_dom"/>
</dbReference>
<gene>
    <name evidence="25" type="primary">IL1R2</name>
</gene>
<evidence type="ECO:0000256" key="2">
    <source>
        <dbReference type="ARBA" id="ARBA00004479"/>
    </source>
</evidence>
<keyword evidence="6" id="KW-0964">Secreted</keyword>
<keyword evidence="9" id="KW-0677">Repeat</keyword>
<evidence type="ECO:0000256" key="13">
    <source>
        <dbReference type="ARBA" id="ARBA00023170"/>
    </source>
</evidence>
<keyword evidence="15" id="KW-0393">Immunoglobulin domain</keyword>
<dbReference type="GO" id="GO:0005886">
    <property type="term" value="C:plasma membrane"/>
    <property type="evidence" value="ECO:0007669"/>
    <property type="project" value="UniProtKB-SubCell"/>
</dbReference>
<feature type="transmembrane region" description="Helical" evidence="22">
    <location>
        <begin position="20"/>
        <end position="41"/>
    </location>
</feature>
<keyword evidence="5" id="KW-1003">Cell membrane</keyword>
<evidence type="ECO:0000256" key="11">
    <source>
        <dbReference type="ARBA" id="ARBA00023136"/>
    </source>
</evidence>
<dbReference type="InterPro" id="IPR036179">
    <property type="entry name" value="Ig-like_dom_sf"/>
</dbReference>
<dbReference type="InterPro" id="IPR013151">
    <property type="entry name" value="Immunoglobulin_dom"/>
</dbReference>
<evidence type="ECO:0000256" key="22">
    <source>
        <dbReference type="SAM" id="Phobius"/>
    </source>
</evidence>
<dbReference type="PRINTS" id="PR01536">
    <property type="entry name" value="INTRLKN1R12F"/>
</dbReference>
<keyword evidence="7 22" id="KW-0812">Transmembrane</keyword>
<evidence type="ECO:0000256" key="8">
    <source>
        <dbReference type="ARBA" id="ARBA00022729"/>
    </source>
</evidence>
<dbReference type="PANTHER" id="PTHR11890">
    <property type="entry name" value="INTERLEUKIN-1 RECEPTOR FAMILY MEMBER"/>
    <property type="match status" value="1"/>
</dbReference>
<dbReference type="KEGG" id="pvp:105298726"/>
<dbReference type="InterPro" id="IPR015621">
    <property type="entry name" value="IL-1_rcpt_fam"/>
</dbReference>
<evidence type="ECO:0000256" key="3">
    <source>
        <dbReference type="ARBA" id="ARBA00004613"/>
    </source>
</evidence>
<evidence type="ECO:0000256" key="19">
    <source>
        <dbReference type="ARBA" id="ARBA00077713"/>
    </source>
</evidence>
<keyword evidence="13 25" id="KW-0675">Receptor</keyword>
<evidence type="ECO:0000256" key="5">
    <source>
        <dbReference type="ARBA" id="ARBA00022475"/>
    </source>
</evidence>
<dbReference type="FunFam" id="2.60.40.10:FF:000188">
    <property type="entry name" value="Interleukin-1 receptor accessory protein-like 1"/>
    <property type="match status" value="1"/>
</dbReference>
<evidence type="ECO:0000256" key="14">
    <source>
        <dbReference type="ARBA" id="ARBA00023180"/>
    </source>
</evidence>
<keyword evidence="10 22" id="KW-1133">Transmembrane helix</keyword>
<dbReference type="PROSITE" id="PS50835">
    <property type="entry name" value="IG_LIKE"/>
    <property type="match status" value="3"/>
</dbReference>
<dbReference type="FunFam" id="2.60.40.10:FF:001326">
    <property type="entry name" value="Interleukin 1 receptor type 2"/>
    <property type="match status" value="1"/>
</dbReference>
<dbReference type="AlphaFoldDB" id="A0A6P3QQX1"/>
<feature type="transmembrane region" description="Helical" evidence="22">
    <location>
        <begin position="372"/>
        <end position="393"/>
    </location>
</feature>
<evidence type="ECO:0000256" key="16">
    <source>
        <dbReference type="ARBA" id="ARBA00059777"/>
    </source>
</evidence>
<dbReference type="SMART" id="SM00408">
    <property type="entry name" value="IGc2"/>
    <property type="match status" value="2"/>
</dbReference>
<dbReference type="GO" id="GO:0005576">
    <property type="term" value="C:extracellular region"/>
    <property type="evidence" value="ECO:0007669"/>
    <property type="project" value="UniProtKB-SubCell"/>
</dbReference>
<keyword evidence="11 22" id="KW-0472">Membrane</keyword>
<evidence type="ECO:0000256" key="18">
    <source>
        <dbReference type="ARBA" id="ARBA00076481"/>
    </source>
</evidence>
<evidence type="ECO:0000256" key="6">
    <source>
        <dbReference type="ARBA" id="ARBA00022525"/>
    </source>
</evidence>
<reference evidence="25" key="1">
    <citation type="submission" date="2025-08" db="UniProtKB">
        <authorList>
            <consortium name="RefSeq"/>
        </authorList>
    </citation>
    <scope>IDENTIFICATION</scope>
    <source>
        <tissue evidence="25">Kidney</tissue>
    </source>
</reference>
<dbReference type="InterPro" id="IPR004074">
    <property type="entry name" value="IL-1_rcpt_I/II-typ"/>
</dbReference>
<dbReference type="PRINTS" id="PR01539">
    <property type="entry name" value="INTRLEUKN1R2"/>
</dbReference>
<dbReference type="GeneID" id="105298726"/>
<evidence type="ECO:0000256" key="4">
    <source>
        <dbReference type="ARBA" id="ARBA00009752"/>
    </source>
</evidence>
<evidence type="ECO:0000256" key="15">
    <source>
        <dbReference type="ARBA" id="ARBA00023319"/>
    </source>
</evidence>
<evidence type="ECO:0000256" key="17">
    <source>
        <dbReference type="ARBA" id="ARBA00067897"/>
    </source>
</evidence>
<feature type="domain" description="Ig-like" evidence="23">
    <location>
        <begin position="174"/>
        <end position="250"/>
    </location>
</feature>
<evidence type="ECO:0000256" key="12">
    <source>
        <dbReference type="ARBA" id="ARBA00023157"/>
    </source>
</evidence>
<dbReference type="SUPFAM" id="SSF48726">
    <property type="entry name" value="Immunoglobulin"/>
    <property type="match status" value="3"/>
</dbReference>
<evidence type="ECO:0000256" key="9">
    <source>
        <dbReference type="ARBA" id="ARBA00022737"/>
    </source>
</evidence>
<dbReference type="FunFam" id="2.60.40.10:FF:001027">
    <property type="entry name" value="Interleukin 1 receptor type 2"/>
    <property type="match status" value="1"/>
</dbReference>
<dbReference type="RefSeq" id="XP_011368421.1">
    <property type="nucleotide sequence ID" value="XM_011370119.2"/>
</dbReference>
<keyword evidence="12" id="KW-1015">Disulfide bond</keyword>
<dbReference type="Pfam" id="PF00047">
    <property type="entry name" value="ig"/>
    <property type="match status" value="1"/>
</dbReference>
<evidence type="ECO:0000256" key="10">
    <source>
        <dbReference type="ARBA" id="ARBA00022989"/>
    </source>
</evidence>
<dbReference type="GO" id="GO:0019966">
    <property type="term" value="F:interleukin-1 binding"/>
    <property type="evidence" value="ECO:0007669"/>
    <property type="project" value="TreeGrafter"/>
</dbReference>
<comment type="function">
    <text evidence="16">Non-signaling receptor for IL1A, IL1B and IL1RN. Reduces IL1B activities. Serves as a decoy receptor by competitive binding to IL1B and preventing its binding to IL1R1. Also modulates cellular response through non-signaling association with IL1RAP after binding to IL1B. IL1R2 (membrane and secreted forms) preferentially binds IL1B and poorly IL1A and IL1RN. The secreted IL1R2 recruits secreted IL1RAP with high affinity; this complex formation may be the dominant mechanism for neutralization of IL1B by secreted/soluble receptors.</text>
</comment>
<evidence type="ECO:0000256" key="7">
    <source>
        <dbReference type="ARBA" id="ARBA00022692"/>
    </source>
</evidence>
<sequence length="428" mass="48101">MHGCRLQGGRPEISTSSVLWKLSGTMFFLYLLIVGVSAFTIQPEERTVPSGNCQFRGKHFKTTFGVEGEPVVLRCPQVRYWLGASASPHVNLTWRKNDSAGMAPGGEETQVRVEDGALWIVPALQGNSGTYICTVRNASYCDEMSIELRVFKKTEASLTFISYPQILTLSTSGSLVCPELSEFTRNKTDMKIHWYKDSVLLDQANEKFLSVQGTTRLLIHNVSVEDGGYYSCVVAFAHNGTLYNVTRNIKLRINKKEEETVPVIISPHQTILASLGSRLTIPCKVFLGAGACSTTVLWWMANNTNIESAYQEGRVTEGQRLEYSENNENYVEVPLIFNPVIREDLNTDFKCVVHNTLSFQMLHTTVKEASTFSWEIALAPLSLVLFVLGGIWMHRWYKHRTGKAYGLTALKTGHQDFQFYPSNIKEIK</sequence>
<evidence type="ECO:0000259" key="23">
    <source>
        <dbReference type="PROSITE" id="PS50835"/>
    </source>
</evidence>
<dbReference type="Pfam" id="PF13895">
    <property type="entry name" value="Ig_2"/>
    <property type="match status" value="1"/>
</dbReference>
<accession>A0A6P3QQX1</accession>
<evidence type="ECO:0000256" key="20">
    <source>
        <dbReference type="ARBA" id="ARBA00079536"/>
    </source>
</evidence>
<dbReference type="InterPro" id="IPR013783">
    <property type="entry name" value="Ig-like_fold"/>
</dbReference>
<feature type="domain" description="Ig-like" evidence="23">
    <location>
        <begin position="262"/>
        <end position="373"/>
    </location>
</feature>
<dbReference type="SMART" id="SM00409">
    <property type="entry name" value="IG"/>
    <property type="match status" value="3"/>
</dbReference>
<evidence type="ECO:0000256" key="1">
    <source>
        <dbReference type="ARBA" id="ARBA00004236"/>
    </source>
</evidence>
<dbReference type="InterPro" id="IPR003598">
    <property type="entry name" value="Ig_sub2"/>
</dbReference>
<dbReference type="PANTHER" id="PTHR11890:SF3">
    <property type="entry name" value="INTERLEUKIN-1 RECEPTOR TYPE 2"/>
    <property type="match status" value="1"/>
</dbReference>
<comment type="subcellular location">
    <subcellularLocation>
        <location evidence="1">Cell membrane</location>
    </subcellularLocation>
    <subcellularLocation>
        <location evidence="2">Membrane</location>
        <topology evidence="2">Single-pass type I membrane protein</topology>
    </subcellularLocation>
    <subcellularLocation>
        <location evidence="3">Secreted</location>
    </subcellularLocation>
</comment>
<organism evidence="24 25">
    <name type="scientific">Pteropus vampyrus</name>
    <name type="common">Large flying fox</name>
    <dbReference type="NCBI Taxonomy" id="132908"/>
    <lineage>
        <taxon>Eukaryota</taxon>
        <taxon>Metazoa</taxon>
        <taxon>Chordata</taxon>
        <taxon>Craniata</taxon>
        <taxon>Vertebrata</taxon>
        <taxon>Euteleostomi</taxon>
        <taxon>Mammalia</taxon>
        <taxon>Eutheria</taxon>
        <taxon>Laurasiatheria</taxon>
        <taxon>Chiroptera</taxon>
        <taxon>Yinpterochiroptera</taxon>
        <taxon>Pteropodoidea</taxon>
        <taxon>Pteropodidae</taxon>
        <taxon>Pteropodinae</taxon>
        <taxon>Pteropus</taxon>
    </lineage>
</organism>
<keyword evidence="8" id="KW-0732">Signal</keyword>
<protein>
    <recommendedName>
        <fullName evidence="17">Interleukin-1 receptor type 2</fullName>
    </recommendedName>
    <alternativeName>
        <fullName evidence="20">CD121 antigen-like family member B</fullName>
    </alternativeName>
    <alternativeName>
        <fullName evidence="21">IL-1 type II receptor</fullName>
    </alternativeName>
    <alternativeName>
        <fullName evidence="18">Interleukin-1 receptor beta</fullName>
    </alternativeName>
    <alternativeName>
        <fullName evidence="19">Interleukin-1 receptor type II</fullName>
    </alternativeName>
</protein>
<dbReference type="InterPro" id="IPR003599">
    <property type="entry name" value="Ig_sub"/>
</dbReference>
<evidence type="ECO:0000313" key="25">
    <source>
        <dbReference type="RefSeq" id="XP_011368421.1"/>
    </source>
</evidence>
<name>A0A6P3QQX1_PTEVA</name>
<keyword evidence="14" id="KW-0325">Glycoprotein</keyword>
<comment type="similarity">
    <text evidence="4">Belongs to the interleukin-1 receptor family.</text>
</comment>